<gene>
    <name evidence="6" type="primary">MED20</name>
    <name evidence="7" type="ORF">EVEC_LOCUS9121</name>
</gene>
<comment type="function">
    <text evidence="6">Component of the Mediator complex, a coactivator involved in the regulated transcription of nearly all RNA polymerase II-dependent genes. Mediator functions as a bridge to convey information from gene-specific regulatory proteins to the basal RNA polymerase II transcription machinery. Mediator is recruited to promoters by direct interactions with regulatory proteins and serves as a scaffold for the assembly of a functional preinitiation complex with RNA polymerase II and the general transcription factors.</text>
</comment>
<evidence type="ECO:0000256" key="5">
    <source>
        <dbReference type="ARBA" id="ARBA00031954"/>
    </source>
</evidence>
<dbReference type="InterPro" id="IPR013921">
    <property type="entry name" value="Mediator_Med20"/>
</dbReference>
<reference evidence="7 8" key="2">
    <citation type="submission" date="2018-10" db="EMBL/GenBank/DDBJ databases">
        <authorList>
            <consortium name="Pathogen Informatics"/>
        </authorList>
    </citation>
    <scope>NUCLEOTIDE SEQUENCE [LARGE SCALE GENOMIC DNA]</scope>
</reference>
<comment type="subunit">
    <text evidence="6">Component of the Mediator complex.</text>
</comment>
<evidence type="ECO:0000256" key="4">
    <source>
        <dbReference type="ARBA" id="ARBA00023242"/>
    </source>
</evidence>
<dbReference type="GO" id="GO:0016592">
    <property type="term" value="C:mediator complex"/>
    <property type="evidence" value="ECO:0007669"/>
    <property type="project" value="InterPro"/>
</dbReference>
<dbReference type="Proteomes" id="UP000274131">
    <property type="component" value="Unassembled WGS sequence"/>
</dbReference>
<dbReference type="OrthoDB" id="1854899at2759"/>
<comment type="similarity">
    <text evidence="2 6">Belongs to the Mediator complex subunit 20 family.</text>
</comment>
<sequence length="197" mass="22044">MGVSWVFEYDKSTSAIERALLAQGAKEVGVFTVDSTPYKPEDKVQGVINRLFILHHSNYPQSTFVIAPHEKHVYPRAVCDRGFDLILAKLSSGLVQDTAGKFTVSGKEFQLVDFFVRFGPATMGVTSKGVVVEVDYGPSCIATQCSNMLSEFIEDFFPEQSQKKPTVLQKIQSEPYVTLDTMTQYLEIFNTLRKKPS</sequence>
<dbReference type="PANTHER" id="PTHR12465:SF0">
    <property type="entry name" value="MEDIATOR OF RNA POLYMERASE II TRANSCRIPTION SUBUNIT 20"/>
    <property type="match status" value="1"/>
</dbReference>
<dbReference type="GO" id="GO:0006357">
    <property type="term" value="P:regulation of transcription by RNA polymerase II"/>
    <property type="evidence" value="ECO:0007669"/>
    <property type="project" value="InterPro"/>
</dbReference>
<name>A0A0N4VG28_ENTVE</name>
<evidence type="ECO:0000256" key="1">
    <source>
        <dbReference type="ARBA" id="ARBA00004123"/>
    </source>
</evidence>
<keyword evidence="6" id="KW-0804">Transcription</keyword>
<evidence type="ECO:0000256" key="2">
    <source>
        <dbReference type="ARBA" id="ARBA00010743"/>
    </source>
</evidence>
<dbReference type="STRING" id="51028.A0A0N4VG28"/>
<comment type="subcellular location">
    <subcellularLocation>
        <location evidence="1 6">Nucleus</location>
    </subcellularLocation>
</comment>
<dbReference type="Pfam" id="PF08612">
    <property type="entry name" value="Med20"/>
    <property type="match status" value="1"/>
</dbReference>
<keyword evidence="4 6" id="KW-0539">Nucleus</keyword>
<dbReference type="EMBL" id="UXUI01009826">
    <property type="protein sequence ID" value="VDD94370.1"/>
    <property type="molecule type" value="Genomic_DNA"/>
</dbReference>
<dbReference type="GO" id="GO:0003713">
    <property type="term" value="F:transcription coactivator activity"/>
    <property type="evidence" value="ECO:0007669"/>
    <property type="project" value="TreeGrafter"/>
</dbReference>
<evidence type="ECO:0000256" key="3">
    <source>
        <dbReference type="ARBA" id="ARBA00019690"/>
    </source>
</evidence>
<reference evidence="9" key="1">
    <citation type="submission" date="2017-02" db="UniProtKB">
        <authorList>
            <consortium name="WormBaseParasite"/>
        </authorList>
    </citation>
    <scope>IDENTIFICATION</scope>
</reference>
<dbReference type="PANTHER" id="PTHR12465">
    <property type="entry name" value="UBIQUITIN SPECIFIC PROTEASE HOMOLOG 49"/>
    <property type="match status" value="1"/>
</dbReference>
<protein>
    <recommendedName>
        <fullName evidence="3 6">Mediator of RNA polymerase II transcription subunit 20</fullName>
    </recommendedName>
    <alternativeName>
        <fullName evidence="5 6">Mediator complex subunit 20</fullName>
    </alternativeName>
</protein>
<proteinExistence type="inferred from homology"/>
<dbReference type="AlphaFoldDB" id="A0A0N4VG28"/>
<evidence type="ECO:0000256" key="6">
    <source>
        <dbReference type="RuleBase" id="RU364152"/>
    </source>
</evidence>
<keyword evidence="8" id="KW-1185">Reference proteome</keyword>
<keyword evidence="6" id="KW-0805">Transcription regulation</keyword>
<organism evidence="9">
    <name type="scientific">Enterobius vermicularis</name>
    <name type="common">Human pinworm</name>
    <dbReference type="NCBI Taxonomy" id="51028"/>
    <lineage>
        <taxon>Eukaryota</taxon>
        <taxon>Metazoa</taxon>
        <taxon>Ecdysozoa</taxon>
        <taxon>Nematoda</taxon>
        <taxon>Chromadorea</taxon>
        <taxon>Rhabditida</taxon>
        <taxon>Spirurina</taxon>
        <taxon>Oxyuridomorpha</taxon>
        <taxon>Oxyuroidea</taxon>
        <taxon>Oxyuridae</taxon>
        <taxon>Enterobius</taxon>
    </lineage>
</organism>
<accession>A0A0N4VG28</accession>
<evidence type="ECO:0000313" key="9">
    <source>
        <dbReference type="WBParaSite" id="EVEC_0000972301-mRNA-1"/>
    </source>
</evidence>
<dbReference type="WBParaSite" id="EVEC_0000972301-mRNA-1">
    <property type="protein sequence ID" value="EVEC_0000972301-mRNA-1"/>
    <property type="gene ID" value="EVEC_0000972301"/>
</dbReference>
<keyword evidence="6" id="KW-0010">Activator</keyword>
<evidence type="ECO:0000313" key="7">
    <source>
        <dbReference type="EMBL" id="VDD94370.1"/>
    </source>
</evidence>
<evidence type="ECO:0000313" key="8">
    <source>
        <dbReference type="Proteomes" id="UP000274131"/>
    </source>
</evidence>